<organism evidence="1 2">
    <name type="scientific">Trichinella zimbabwensis</name>
    <dbReference type="NCBI Taxonomy" id="268475"/>
    <lineage>
        <taxon>Eukaryota</taxon>
        <taxon>Metazoa</taxon>
        <taxon>Ecdysozoa</taxon>
        <taxon>Nematoda</taxon>
        <taxon>Enoplea</taxon>
        <taxon>Dorylaimia</taxon>
        <taxon>Trichinellida</taxon>
        <taxon>Trichinellidae</taxon>
        <taxon>Trichinella</taxon>
    </lineage>
</organism>
<comment type="caution">
    <text evidence="1">The sequence shown here is derived from an EMBL/GenBank/DDBJ whole genome shotgun (WGS) entry which is preliminary data.</text>
</comment>
<dbReference type="EMBL" id="JYDP01000164">
    <property type="protein sequence ID" value="KRZ04437.1"/>
    <property type="molecule type" value="Genomic_DNA"/>
</dbReference>
<proteinExistence type="predicted"/>
<dbReference type="Proteomes" id="UP000055024">
    <property type="component" value="Unassembled WGS sequence"/>
</dbReference>
<evidence type="ECO:0000313" key="1">
    <source>
        <dbReference type="EMBL" id="KRZ04437.1"/>
    </source>
</evidence>
<keyword evidence="2" id="KW-1185">Reference proteome</keyword>
<name>A0A0V1H2H3_9BILA</name>
<gene>
    <name evidence="1" type="ORF">T11_8598</name>
</gene>
<evidence type="ECO:0000313" key="2">
    <source>
        <dbReference type="Proteomes" id="UP000055024"/>
    </source>
</evidence>
<reference evidence="1 2" key="1">
    <citation type="submission" date="2015-01" db="EMBL/GenBank/DDBJ databases">
        <title>Evolution of Trichinella species and genotypes.</title>
        <authorList>
            <person name="Korhonen P.K."/>
            <person name="Edoardo P."/>
            <person name="Giuseppe L.R."/>
            <person name="Gasser R.B."/>
        </authorList>
    </citation>
    <scope>NUCLEOTIDE SEQUENCE [LARGE SCALE GENOMIC DNA]</scope>
    <source>
        <strain evidence="1">ISS1029</strain>
    </source>
</reference>
<protein>
    <submittedName>
        <fullName evidence="1">Uncharacterized protein</fullName>
    </submittedName>
</protein>
<accession>A0A0V1H2H3</accession>
<sequence>MHAESFLTVLNCNVQLEEKSRVIPFDRVAAAIAASADVLTKLESENVVNFMNLLIFYEKKFVLLRPQFQFVICIFAFGTDIHCNNASID</sequence>
<dbReference type="AlphaFoldDB" id="A0A0V1H2H3"/>